<dbReference type="InterPro" id="IPR052198">
    <property type="entry name" value="IorB_Oxidoreductase"/>
</dbReference>
<evidence type="ECO:0000259" key="3">
    <source>
        <dbReference type="Pfam" id="PF01558"/>
    </source>
</evidence>
<feature type="compositionally biased region" description="Basic and acidic residues" evidence="2">
    <location>
        <begin position="155"/>
        <end position="169"/>
    </location>
</feature>
<keyword evidence="1" id="KW-0560">Oxidoreductase</keyword>
<dbReference type="InterPro" id="IPR019752">
    <property type="entry name" value="Pyrv/ketoisovalerate_OxRed_cat"/>
</dbReference>
<dbReference type="Pfam" id="PF01558">
    <property type="entry name" value="POR"/>
    <property type="match status" value="1"/>
</dbReference>
<dbReference type="PANTHER" id="PTHR43854">
    <property type="entry name" value="INDOLEPYRUVATE OXIDOREDUCTASE SUBUNIT IORB"/>
    <property type="match status" value="1"/>
</dbReference>
<dbReference type="EMBL" id="JAYMFF010000002">
    <property type="protein sequence ID" value="MEC4175089.1"/>
    <property type="molecule type" value="Genomic_DNA"/>
</dbReference>
<feature type="domain" description="Pyruvate/ketoisovalerate oxidoreductase catalytic" evidence="3">
    <location>
        <begin position="10"/>
        <end position="251"/>
    </location>
</feature>
<evidence type="ECO:0000256" key="2">
    <source>
        <dbReference type="SAM" id="MobiDB-lite"/>
    </source>
</evidence>
<evidence type="ECO:0000313" key="4">
    <source>
        <dbReference type="EMBL" id="MEC4175089.1"/>
    </source>
</evidence>
<comment type="caution">
    <text evidence="4">The sequence shown here is derived from an EMBL/GenBank/DDBJ whole genome shotgun (WGS) entry which is preliminary data.</text>
</comment>
<organism evidence="4 5">
    <name type="scientific">Adlercreutzia wanghongyangiae</name>
    <dbReference type="NCBI Taxonomy" id="3111451"/>
    <lineage>
        <taxon>Bacteria</taxon>
        <taxon>Bacillati</taxon>
        <taxon>Actinomycetota</taxon>
        <taxon>Coriobacteriia</taxon>
        <taxon>Eggerthellales</taxon>
        <taxon>Eggerthellaceae</taxon>
        <taxon>Adlercreutzia</taxon>
    </lineage>
</organism>
<feature type="region of interest" description="Disordered" evidence="2">
    <location>
        <begin position="148"/>
        <end position="174"/>
    </location>
</feature>
<gene>
    <name evidence="4" type="ORF">VIN30_01320</name>
</gene>
<dbReference type="RefSeq" id="WP_338208647.1">
    <property type="nucleotide sequence ID" value="NZ_JAYMFF010000002.1"/>
</dbReference>
<dbReference type="InterPro" id="IPR002869">
    <property type="entry name" value="Pyrv_flavodox_OxRed_cen"/>
</dbReference>
<dbReference type="SUPFAM" id="SSF53323">
    <property type="entry name" value="Pyruvate-ferredoxin oxidoreductase, PFOR, domain III"/>
    <property type="match status" value="1"/>
</dbReference>
<reference evidence="4 5" key="1">
    <citation type="submission" date="2024-01" db="EMBL/GenBank/DDBJ databases">
        <title>novel species in genus Adlercreutzia.</title>
        <authorList>
            <person name="Liu X."/>
        </authorList>
    </citation>
    <scope>NUCLEOTIDE SEQUENCE [LARGE SCALE GENOMIC DNA]</scope>
    <source>
        <strain evidence="4 5">R7</strain>
    </source>
</reference>
<proteinExistence type="predicted"/>
<accession>A0ABU6IF84</accession>
<dbReference type="Proteomes" id="UP001349994">
    <property type="component" value="Unassembled WGS sequence"/>
</dbReference>
<evidence type="ECO:0000256" key="1">
    <source>
        <dbReference type="ARBA" id="ARBA00023002"/>
    </source>
</evidence>
<protein>
    <submittedName>
        <fullName evidence="4">2-oxoacid:acceptor oxidoreductase family protein</fullName>
    </submittedName>
</protein>
<evidence type="ECO:0000313" key="5">
    <source>
        <dbReference type="Proteomes" id="UP001349994"/>
    </source>
</evidence>
<keyword evidence="5" id="KW-1185">Reference proteome</keyword>
<dbReference type="PANTHER" id="PTHR43854:SF1">
    <property type="entry name" value="INDOLEPYRUVATE OXIDOREDUCTASE SUBUNIT IORB"/>
    <property type="match status" value="1"/>
</dbReference>
<name>A0ABU6IF84_9ACTN</name>
<dbReference type="Gene3D" id="3.40.920.10">
    <property type="entry name" value="Pyruvate-ferredoxin oxidoreductase, PFOR, domain III"/>
    <property type="match status" value="1"/>
</dbReference>
<sequence length="255" mass="25908">MINVLLAGVGGQGTVLAAKVLAQAAQSKGWQVRTAETIGMAQRGGNVTSHVRMGSSGEEVFSSLITPGTADLVIALEPGEAARALPYLAPGGVLVTATTAIQPVTAALASQPYRAGDVVAALANSLQAEASREAVAATVREAVLAASDATGAPCHPERSAEGAESRHPLSADTAAPGVEGYPVPLFVPVDDEALVREVGAGSRKSLNMMLLAVAVAQNRVPLTLDEVKQAVKACVKPQFVAMNLTAIDHAAQAYG</sequence>